<accession>A0A0R1UCX5</accession>
<dbReference type="AlphaFoldDB" id="A0A0R1UCX5"/>
<comment type="caution">
    <text evidence="1">The sequence shown here is derived from an EMBL/GenBank/DDBJ whole genome shotgun (WGS) entry which is preliminary data.</text>
</comment>
<keyword evidence="2" id="KW-1185">Reference proteome</keyword>
<gene>
    <name evidence="1" type="ORF">FC50_GL002356</name>
</gene>
<dbReference type="Proteomes" id="UP000051922">
    <property type="component" value="Unassembled WGS sequence"/>
</dbReference>
<name>A0A0R1UCX5_9LACO</name>
<dbReference type="Gene3D" id="1.10.260.40">
    <property type="entry name" value="lambda repressor-like DNA-binding domains"/>
    <property type="match status" value="1"/>
</dbReference>
<dbReference type="GO" id="GO:0003677">
    <property type="term" value="F:DNA binding"/>
    <property type="evidence" value="ECO:0007669"/>
    <property type="project" value="InterPro"/>
</dbReference>
<dbReference type="InterPro" id="IPR010982">
    <property type="entry name" value="Lambda_DNA-bd_dom_sf"/>
</dbReference>
<organism evidence="1 2">
    <name type="scientific">Lacticaseibacillus pantheris DSM 15945 = JCM 12539 = NBRC 106106</name>
    <dbReference type="NCBI Taxonomy" id="1423783"/>
    <lineage>
        <taxon>Bacteria</taxon>
        <taxon>Bacillati</taxon>
        <taxon>Bacillota</taxon>
        <taxon>Bacilli</taxon>
        <taxon>Lactobacillales</taxon>
        <taxon>Lactobacillaceae</taxon>
        <taxon>Lacticaseibacillus</taxon>
    </lineage>
</organism>
<evidence type="ECO:0000313" key="2">
    <source>
        <dbReference type="Proteomes" id="UP000051922"/>
    </source>
</evidence>
<reference evidence="1 2" key="1">
    <citation type="journal article" date="2015" name="Genome Announc.">
        <title>Expanding the biotechnology potential of lactobacilli through comparative genomics of 213 strains and associated genera.</title>
        <authorList>
            <person name="Sun Z."/>
            <person name="Harris H.M."/>
            <person name="McCann A."/>
            <person name="Guo C."/>
            <person name="Argimon S."/>
            <person name="Zhang W."/>
            <person name="Yang X."/>
            <person name="Jeffery I.B."/>
            <person name="Cooney J.C."/>
            <person name="Kagawa T.F."/>
            <person name="Liu W."/>
            <person name="Song Y."/>
            <person name="Salvetti E."/>
            <person name="Wrobel A."/>
            <person name="Rasinkangas P."/>
            <person name="Parkhill J."/>
            <person name="Rea M.C."/>
            <person name="O'Sullivan O."/>
            <person name="Ritari J."/>
            <person name="Douillard F.P."/>
            <person name="Paul Ross R."/>
            <person name="Yang R."/>
            <person name="Briner A.E."/>
            <person name="Felis G.E."/>
            <person name="de Vos W.M."/>
            <person name="Barrangou R."/>
            <person name="Klaenhammer T.R."/>
            <person name="Caufield P.W."/>
            <person name="Cui Y."/>
            <person name="Zhang H."/>
            <person name="O'Toole P.W."/>
        </authorList>
    </citation>
    <scope>NUCLEOTIDE SEQUENCE [LARGE SCALE GENOMIC DNA]</scope>
    <source>
        <strain evidence="1 2">DSM 15945</strain>
    </source>
</reference>
<sequence>MEASFGEQLHEKRLLLNLSLAELAHDLNDWLAINEHDSKLAFSKSMISRWENGKADPQLSYANVVDKYFMELGAGKVKEAILMAHEMTSKTQGIEEETEVVNKIIDLLTQKGFTLNNFDAVIARVKSYYEKNATIKED</sequence>
<evidence type="ECO:0000313" key="1">
    <source>
        <dbReference type="EMBL" id="KRL88597.1"/>
    </source>
</evidence>
<dbReference type="RefSeq" id="WP_054651225.1">
    <property type="nucleotide sequence ID" value="NZ_AZFJ01000003.1"/>
</dbReference>
<dbReference type="OrthoDB" id="2325546at2"/>
<protein>
    <submittedName>
        <fullName evidence="1">Uncharacterized protein</fullName>
    </submittedName>
</protein>
<dbReference type="STRING" id="1423783.FC50_GL002356"/>
<dbReference type="SUPFAM" id="SSF47413">
    <property type="entry name" value="lambda repressor-like DNA-binding domains"/>
    <property type="match status" value="1"/>
</dbReference>
<dbReference type="PATRIC" id="fig|1423783.4.peg.2420"/>
<dbReference type="EMBL" id="AZFJ01000003">
    <property type="protein sequence ID" value="KRL88597.1"/>
    <property type="molecule type" value="Genomic_DNA"/>
</dbReference>
<proteinExistence type="predicted"/>